<proteinExistence type="predicted"/>
<reference evidence="2 3" key="1">
    <citation type="journal article" date="2023" name="Sci. Data">
        <title>Genome assembly of the Korean intertidal mud-creeper Batillaria attramentaria.</title>
        <authorList>
            <person name="Patra A.K."/>
            <person name="Ho P.T."/>
            <person name="Jun S."/>
            <person name="Lee S.J."/>
            <person name="Kim Y."/>
            <person name="Won Y.J."/>
        </authorList>
    </citation>
    <scope>NUCLEOTIDE SEQUENCE [LARGE SCALE GENOMIC DNA]</scope>
    <source>
        <strain evidence="2">Wonlab-2016</strain>
    </source>
</reference>
<evidence type="ECO:0008006" key="4">
    <source>
        <dbReference type="Google" id="ProtNLM"/>
    </source>
</evidence>
<protein>
    <recommendedName>
        <fullName evidence="4">Secreted protein</fullName>
    </recommendedName>
</protein>
<evidence type="ECO:0000313" key="2">
    <source>
        <dbReference type="EMBL" id="KAK7500273.1"/>
    </source>
</evidence>
<feature type="chain" id="PRO_5044824229" description="Secreted protein" evidence="1">
    <location>
        <begin position="19"/>
        <end position="124"/>
    </location>
</feature>
<evidence type="ECO:0000313" key="3">
    <source>
        <dbReference type="Proteomes" id="UP001519460"/>
    </source>
</evidence>
<feature type="signal peptide" evidence="1">
    <location>
        <begin position="1"/>
        <end position="18"/>
    </location>
</feature>
<organism evidence="2 3">
    <name type="scientific">Batillaria attramentaria</name>
    <dbReference type="NCBI Taxonomy" id="370345"/>
    <lineage>
        <taxon>Eukaryota</taxon>
        <taxon>Metazoa</taxon>
        <taxon>Spiralia</taxon>
        <taxon>Lophotrochozoa</taxon>
        <taxon>Mollusca</taxon>
        <taxon>Gastropoda</taxon>
        <taxon>Caenogastropoda</taxon>
        <taxon>Sorbeoconcha</taxon>
        <taxon>Cerithioidea</taxon>
        <taxon>Batillariidae</taxon>
        <taxon>Batillaria</taxon>
    </lineage>
</organism>
<sequence length="124" mass="14009">MHQGAVPLFPAVLTLSVASVLQVHQGTVSTAPSFRRKNSSCECFLRRVRPQRRGVMFSFSLRRFILSEPDLLPGADRNGFWLVGGERVLAGKPPKLARIKGKDFFHYLGATLHRTRRPVRGNRR</sequence>
<comment type="caution">
    <text evidence="2">The sequence shown here is derived from an EMBL/GenBank/DDBJ whole genome shotgun (WGS) entry which is preliminary data.</text>
</comment>
<keyword evidence="3" id="KW-1185">Reference proteome</keyword>
<dbReference type="EMBL" id="JACVVK020000038">
    <property type="protein sequence ID" value="KAK7500273.1"/>
    <property type="molecule type" value="Genomic_DNA"/>
</dbReference>
<gene>
    <name evidence="2" type="ORF">BaRGS_00008496</name>
</gene>
<accession>A0ABD0LLG4</accession>
<dbReference type="AlphaFoldDB" id="A0ABD0LLG4"/>
<keyword evidence="1" id="KW-0732">Signal</keyword>
<evidence type="ECO:0000256" key="1">
    <source>
        <dbReference type="SAM" id="SignalP"/>
    </source>
</evidence>
<name>A0ABD0LLG4_9CAEN</name>
<dbReference type="Proteomes" id="UP001519460">
    <property type="component" value="Unassembled WGS sequence"/>
</dbReference>